<evidence type="ECO:0008006" key="6">
    <source>
        <dbReference type="Google" id="ProtNLM"/>
    </source>
</evidence>
<dbReference type="AlphaFoldDB" id="A0AAF0WMH5"/>
<dbReference type="FunFam" id="1.25.40.10:FF:000348">
    <property type="entry name" value="Pentatricopeptide repeat-containing protein chloroplastic"/>
    <property type="match status" value="1"/>
</dbReference>
<dbReference type="FunFam" id="1.25.40.10:FF:000690">
    <property type="entry name" value="Pentatricopeptide repeat-containing protein"/>
    <property type="match status" value="1"/>
</dbReference>
<dbReference type="InterPro" id="IPR011990">
    <property type="entry name" value="TPR-like_helical_dom_sf"/>
</dbReference>
<keyword evidence="5" id="KW-1185">Reference proteome</keyword>
<evidence type="ECO:0000313" key="4">
    <source>
        <dbReference type="EMBL" id="WOG91143.1"/>
    </source>
</evidence>
<gene>
    <name evidence="4" type="ORF">DCAR_0310391</name>
</gene>
<feature type="repeat" description="PPR" evidence="3">
    <location>
        <begin position="309"/>
        <end position="343"/>
    </location>
</feature>
<evidence type="ECO:0000256" key="1">
    <source>
        <dbReference type="ARBA" id="ARBA00006643"/>
    </source>
</evidence>
<dbReference type="GO" id="GO:0003729">
    <property type="term" value="F:mRNA binding"/>
    <property type="evidence" value="ECO:0007669"/>
    <property type="project" value="UniProtKB-ARBA"/>
</dbReference>
<dbReference type="PROSITE" id="PS51375">
    <property type="entry name" value="PPR"/>
    <property type="match status" value="2"/>
</dbReference>
<dbReference type="PANTHER" id="PTHR47926">
    <property type="entry name" value="PENTATRICOPEPTIDE REPEAT-CONTAINING PROTEIN"/>
    <property type="match status" value="1"/>
</dbReference>
<evidence type="ECO:0000256" key="2">
    <source>
        <dbReference type="ARBA" id="ARBA00022737"/>
    </source>
</evidence>
<evidence type="ECO:0000313" key="5">
    <source>
        <dbReference type="Proteomes" id="UP000077755"/>
    </source>
</evidence>
<comment type="similarity">
    <text evidence="1">Belongs to the PPR family. PCMP-H subfamily.</text>
</comment>
<proteinExistence type="inferred from homology"/>
<dbReference type="GO" id="GO:0009451">
    <property type="term" value="P:RNA modification"/>
    <property type="evidence" value="ECO:0007669"/>
    <property type="project" value="InterPro"/>
</dbReference>
<reference evidence="4" key="1">
    <citation type="journal article" date="2016" name="Nat. Genet.">
        <title>A high-quality carrot genome assembly provides new insights into carotenoid accumulation and asterid genome evolution.</title>
        <authorList>
            <person name="Iorizzo M."/>
            <person name="Ellison S."/>
            <person name="Senalik D."/>
            <person name="Zeng P."/>
            <person name="Satapoomin P."/>
            <person name="Huang J."/>
            <person name="Bowman M."/>
            <person name="Iovene M."/>
            <person name="Sanseverino W."/>
            <person name="Cavagnaro P."/>
            <person name="Yildiz M."/>
            <person name="Macko-Podgorni A."/>
            <person name="Moranska E."/>
            <person name="Grzebelus E."/>
            <person name="Grzebelus D."/>
            <person name="Ashrafi H."/>
            <person name="Zheng Z."/>
            <person name="Cheng S."/>
            <person name="Spooner D."/>
            <person name="Van Deynze A."/>
            <person name="Simon P."/>
        </authorList>
    </citation>
    <scope>NUCLEOTIDE SEQUENCE</scope>
    <source>
        <tissue evidence="4">Leaf</tissue>
    </source>
</reference>
<name>A0AAF0WMH5_DAUCS</name>
<dbReference type="Pfam" id="PF20431">
    <property type="entry name" value="E_motif"/>
    <property type="match status" value="1"/>
</dbReference>
<dbReference type="NCBIfam" id="TIGR00756">
    <property type="entry name" value="PPR"/>
    <property type="match status" value="2"/>
</dbReference>
<reference evidence="4" key="2">
    <citation type="submission" date="2022-03" db="EMBL/GenBank/DDBJ databases">
        <title>Draft title - Genomic analysis of global carrot germplasm unveils the trajectory of domestication and the origin of high carotenoid orange carrot.</title>
        <authorList>
            <person name="Iorizzo M."/>
            <person name="Ellison S."/>
            <person name="Senalik D."/>
            <person name="Macko-Podgorni A."/>
            <person name="Grzebelus D."/>
            <person name="Bostan H."/>
            <person name="Rolling W."/>
            <person name="Curaba J."/>
            <person name="Simon P."/>
        </authorList>
    </citation>
    <scope>NUCLEOTIDE SEQUENCE</scope>
    <source>
        <tissue evidence="4">Leaf</tissue>
    </source>
</reference>
<keyword evidence="2" id="KW-0677">Repeat</keyword>
<dbReference type="KEGG" id="dcr:108211954"/>
<dbReference type="InterPro" id="IPR046848">
    <property type="entry name" value="E_motif"/>
</dbReference>
<evidence type="ECO:0000256" key="3">
    <source>
        <dbReference type="PROSITE-ProRule" id="PRU00708"/>
    </source>
</evidence>
<protein>
    <recommendedName>
        <fullName evidence="6">Pentacotripeptide-repeat region of PRORP domain-containing protein</fullName>
    </recommendedName>
</protein>
<dbReference type="InterPro" id="IPR002885">
    <property type="entry name" value="PPR_rpt"/>
</dbReference>
<dbReference type="PANTHER" id="PTHR47926:SF436">
    <property type="entry name" value="PENTATRICOPEPTIDE REPEAT-CONTAINING PROTEIN ELI1, CHLOROPLASTIC-LIKE ISOFORM X2"/>
    <property type="match status" value="1"/>
</dbReference>
<feature type="repeat" description="PPR" evidence="3">
    <location>
        <begin position="177"/>
        <end position="211"/>
    </location>
</feature>
<organism evidence="4 5">
    <name type="scientific">Daucus carota subsp. sativus</name>
    <name type="common">Carrot</name>
    <dbReference type="NCBI Taxonomy" id="79200"/>
    <lineage>
        <taxon>Eukaryota</taxon>
        <taxon>Viridiplantae</taxon>
        <taxon>Streptophyta</taxon>
        <taxon>Embryophyta</taxon>
        <taxon>Tracheophyta</taxon>
        <taxon>Spermatophyta</taxon>
        <taxon>Magnoliopsida</taxon>
        <taxon>eudicotyledons</taxon>
        <taxon>Gunneridae</taxon>
        <taxon>Pentapetalae</taxon>
        <taxon>asterids</taxon>
        <taxon>campanulids</taxon>
        <taxon>Apiales</taxon>
        <taxon>Apiaceae</taxon>
        <taxon>Apioideae</taxon>
        <taxon>Scandiceae</taxon>
        <taxon>Daucinae</taxon>
        <taxon>Daucus</taxon>
        <taxon>Daucus sect. Daucus</taxon>
    </lineage>
</organism>
<dbReference type="Proteomes" id="UP000077755">
    <property type="component" value="Chromosome 3"/>
</dbReference>
<dbReference type="Pfam" id="PF13041">
    <property type="entry name" value="PPR_2"/>
    <property type="match status" value="2"/>
</dbReference>
<dbReference type="Gene3D" id="1.25.40.10">
    <property type="entry name" value="Tetratricopeptide repeat domain"/>
    <property type="match status" value="3"/>
</dbReference>
<accession>A0AAF0WMH5</accession>
<dbReference type="EMBL" id="CP093345">
    <property type="protein sequence ID" value="WOG91143.1"/>
    <property type="molecule type" value="Genomic_DNA"/>
</dbReference>
<dbReference type="Pfam" id="PF01535">
    <property type="entry name" value="PPR"/>
    <property type="match status" value="3"/>
</dbReference>
<dbReference type="InterPro" id="IPR046960">
    <property type="entry name" value="PPR_At4g14850-like_plant"/>
</dbReference>
<sequence>MFQKTVTTYRNTSIASLSKTCKTLNQLKQIHAYLLKSILHETPFAIGPILSVAATSKDDTFFTYANAIFRNLILRNTFMFNTMIRGNVERNRPVPAILCYKEMLNCGFLANNYTFTPLIKACSMLDCRKIGFLVHAHVVVLGFCGDPFVGSALIEFYSSDLDLRLARVLFDGMPRRDVVLWTVMIDGYGKMGDVENARALFDEMPERNVIAWSTMMAAYSRVSEYKEVISLYSLMQREGVRPNESVLVSVTTACANLGALAQGMWIHSFAKQNKLDSNPILATALVDMYSKCGYLELALSVFESIAAKDSASWNAIISGVAINGEAIMSLELFNKMVKAEVQPNDTTFVAVFTACTHARLVNKGLELFEQMNSLYGVEPKYEHHACMVDLLARAGRLEEAKTFIDNRMGGIGEGDANVWGALLNACRIYGNVEIGDEVWKRLANMRVSDSGTHVLSYNIYKEAGWENEAKGVRKLISESRIKKTPGCSVLEVDGMVEEFVAGDLSHPQAQEICRMLSSLFNVMHTLE</sequence>